<name>A0AAU8CT15_9HYPH</name>
<dbReference type="InterPro" id="IPR037185">
    <property type="entry name" value="EmrE-like"/>
</dbReference>
<feature type="domain" description="EamA" evidence="2">
    <location>
        <begin position="32"/>
        <end position="90"/>
    </location>
</feature>
<evidence type="ECO:0000313" key="3">
    <source>
        <dbReference type="EMBL" id="XCG49990.1"/>
    </source>
</evidence>
<evidence type="ECO:0000256" key="1">
    <source>
        <dbReference type="SAM" id="Phobius"/>
    </source>
</evidence>
<dbReference type="Pfam" id="PF00892">
    <property type="entry name" value="EamA"/>
    <property type="match status" value="1"/>
</dbReference>
<organism evidence="3">
    <name type="scientific">Mesorhizobium sp. WSM2240</name>
    <dbReference type="NCBI Taxonomy" id="3228851"/>
    <lineage>
        <taxon>Bacteria</taxon>
        <taxon>Pseudomonadati</taxon>
        <taxon>Pseudomonadota</taxon>
        <taxon>Alphaproteobacteria</taxon>
        <taxon>Hyphomicrobiales</taxon>
        <taxon>Phyllobacteriaceae</taxon>
        <taxon>Mesorhizobium</taxon>
    </lineage>
</organism>
<dbReference type="EMBL" id="CP159253">
    <property type="protein sequence ID" value="XCG49990.1"/>
    <property type="molecule type" value="Genomic_DNA"/>
</dbReference>
<feature type="transmembrane region" description="Helical" evidence="1">
    <location>
        <begin position="64"/>
        <end position="85"/>
    </location>
</feature>
<dbReference type="GO" id="GO:0016020">
    <property type="term" value="C:membrane"/>
    <property type="evidence" value="ECO:0007669"/>
    <property type="project" value="InterPro"/>
</dbReference>
<gene>
    <name evidence="3" type="ORF">ABVK50_05675</name>
</gene>
<dbReference type="AlphaFoldDB" id="A0AAU8CT15"/>
<keyword evidence="1" id="KW-1133">Transmembrane helix</keyword>
<dbReference type="SUPFAM" id="SSF103481">
    <property type="entry name" value="Multidrug resistance efflux transporter EmrE"/>
    <property type="match status" value="1"/>
</dbReference>
<dbReference type="RefSeq" id="WP_353642481.1">
    <property type="nucleotide sequence ID" value="NZ_CP159253.1"/>
</dbReference>
<evidence type="ECO:0000259" key="2">
    <source>
        <dbReference type="Pfam" id="PF00892"/>
    </source>
</evidence>
<dbReference type="InterPro" id="IPR000620">
    <property type="entry name" value="EamA_dom"/>
</dbReference>
<reference evidence="3" key="1">
    <citation type="submission" date="2024-06" db="EMBL/GenBank/DDBJ databases">
        <title>Mesorhizobium karijinii sp. nov., a symbiont of the iconic Swainsona formosa from arid Australia.</title>
        <authorList>
            <person name="Hill Y.J."/>
            <person name="Watkin E.L.J."/>
            <person name="O'Hara G.W."/>
            <person name="Terpolilli J."/>
            <person name="Tye M.L."/>
            <person name="Kohlmeier M.G."/>
        </authorList>
    </citation>
    <scope>NUCLEOTIDE SEQUENCE</scope>
    <source>
        <strain evidence="3">WSM2240</strain>
    </source>
</reference>
<keyword evidence="1" id="KW-0472">Membrane</keyword>
<sequence>MANARYRFEQADDRHAHLHHDRSHPVGIARLERRDWLLIGLIALFGMFGFTALMLYGMQLVSGVVGATIMSTTPAVTALGAILFLKEHPT</sequence>
<proteinExistence type="predicted"/>
<feature type="transmembrane region" description="Helical" evidence="1">
    <location>
        <begin position="36"/>
        <end position="58"/>
    </location>
</feature>
<protein>
    <submittedName>
        <fullName evidence="3">DMT family transporter</fullName>
    </submittedName>
</protein>
<keyword evidence="1" id="KW-0812">Transmembrane</keyword>
<accession>A0AAU8CT15</accession>